<organism evidence="2 3">
    <name type="scientific">Parasedimentitalea maritima</name>
    <dbReference type="NCBI Taxonomy" id="2578117"/>
    <lineage>
        <taxon>Bacteria</taxon>
        <taxon>Pseudomonadati</taxon>
        <taxon>Pseudomonadota</taxon>
        <taxon>Alphaproteobacteria</taxon>
        <taxon>Rhodobacterales</taxon>
        <taxon>Paracoccaceae</taxon>
        <taxon>Parasedimentitalea</taxon>
    </lineage>
</organism>
<dbReference type="AlphaFoldDB" id="A0A6A4RIT3"/>
<evidence type="ECO:0000313" key="3">
    <source>
        <dbReference type="Proteomes" id="UP000441586"/>
    </source>
</evidence>
<dbReference type="Proteomes" id="UP000441586">
    <property type="component" value="Unassembled WGS sequence"/>
</dbReference>
<proteinExistence type="predicted"/>
<comment type="caution">
    <text evidence="2">The sequence shown here is derived from an EMBL/GenBank/DDBJ whole genome shotgun (WGS) entry which is preliminary data.</text>
</comment>
<accession>A0A6A4RIT3</accession>
<gene>
    <name evidence="2" type="ORF">GP644_09600</name>
</gene>
<sequence length="197" mass="21461">MTTSYSFPSALRLGFIGALLGIGSGTAADTIDWKTVGGWDVSFYPSSEGCQAFALFEEDTAFFIGFDNTGGNLSLDITLLDNRWRSIENGSEYSITAKFGNESPWTLAMDGIQVDGFPGLNMLIDANSDQAGLFIDEFQRKGSMTWSFGNSPLGRYTLRGSRKAFNEVVACQRSYLEALNGSSDPFATSDPFRKKGQ</sequence>
<name>A0A6A4RIT3_9RHOB</name>
<feature type="chain" id="PRO_5025353731" evidence="1">
    <location>
        <begin position="28"/>
        <end position="197"/>
    </location>
</feature>
<reference evidence="2 3" key="1">
    <citation type="submission" date="2019-12" db="EMBL/GenBank/DDBJ databases">
        <authorList>
            <person name="Zhang Y.-J."/>
        </authorList>
    </citation>
    <scope>NUCLEOTIDE SEQUENCE [LARGE SCALE GENOMIC DNA]</scope>
    <source>
        <strain evidence="2 3">H18S-6</strain>
    </source>
</reference>
<dbReference type="EMBL" id="WSFO01000005">
    <property type="protein sequence ID" value="KAE9629942.1"/>
    <property type="molecule type" value="Genomic_DNA"/>
</dbReference>
<protein>
    <submittedName>
        <fullName evidence="2">Uncharacterized protein</fullName>
    </submittedName>
</protein>
<evidence type="ECO:0000313" key="2">
    <source>
        <dbReference type="EMBL" id="KAE9629942.1"/>
    </source>
</evidence>
<feature type="signal peptide" evidence="1">
    <location>
        <begin position="1"/>
        <end position="27"/>
    </location>
</feature>
<dbReference type="RefSeq" id="WP_158979062.1">
    <property type="nucleotide sequence ID" value="NZ_WSFO01000005.1"/>
</dbReference>
<evidence type="ECO:0000256" key="1">
    <source>
        <dbReference type="SAM" id="SignalP"/>
    </source>
</evidence>
<keyword evidence="1" id="KW-0732">Signal</keyword>